<evidence type="ECO:0000256" key="1">
    <source>
        <dbReference type="SAM" id="MobiDB-lite"/>
    </source>
</evidence>
<dbReference type="AlphaFoldDB" id="A0ABD3HHD4"/>
<dbReference type="InterPro" id="IPR036404">
    <property type="entry name" value="Jacalin-like_lectin_dom_sf"/>
</dbReference>
<keyword evidence="3" id="KW-1185">Reference proteome</keyword>
<comment type="caution">
    <text evidence="2">The sequence shown here is derived from an EMBL/GenBank/DDBJ whole genome shotgun (WGS) entry which is preliminary data.</text>
</comment>
<sequence>MSSDLQTTPSVIGGDGGTSFSCFAETDGKTLQEIEVWAGRYCLKAISVRLTNDTTPTTFGSTKRSQWADDKVSELSYKKFTFNPGERITSLSIWSNGLFDDTFQRRLRPRGVEIKYDFTKSSISTRVGAICFKTDHDREFDFGMYSFVRNPQAKVRMTVGSGICLGVRGRAGWDIDSLGFVFLKPVVGAKLVAVEYTTLTADTPTISEEALDALQERNLGTSSQPWIFSGSKVVNTRSLWLPSLNTGLTGYLAPRVEAKVPRVVVTTSGKFEWSLSTDIVKTDSFEISSTEELRWNETDISQPTESFLLLASTGRGTISVPFTGDVEVRLENGSQFRYKVSGEYSGLSFSPARIHRTINTNPSTLATEDNNASSSSQNQDENQTSTPDATEVTPGSNDGPGNDIMFDAFEVMPQPPQRSENDVVAKVSLGMTSIRRIAGRSELLQSCGFVIYTVECGPSYDDMLEWVKTNITQKANVTISEMWVLDDRNYLVTVDSEKARRVVFMRSPYYYNQKMVLILPWRPDYGIQDMQPKLIPTWVNIHGVGPLFSEEGEELLAAIGPVLGSEKDCRRTARSPHLRGCVLLDIKQPQPSRLEISAGETKVDLLITYDKLPDVCFACHKRGHPETL</sequence>
<accession>A0ABD3HHD4</accession>
<evidence type="ECO:0000313" key="2">
    <source>
        <dbReference type="EMBL" id="KAL3689525.1"/>
    </source>
</evidence>
<feature type="compositionally biased region" description="Low complexity" evidence="1">
    <location>
        <begin position="368"/>
        <end position="386"/>
    </location>
</feature>
<organism evidence="2 3">
    <name type="scientific">Riccia sorocarpa</name>
    <dbReference type="NCBI Taxonomy" id="122646"/>
    <lineage>
        <taxon>Eukaryota</taxon>
        <taxon>Viridiplantae</taxon>
        <taxon>Streptophyta</taxon>
        <taxon>Embryophyta</taxon>
        <taxon>Marchantiophyta</taxon>
        <taxon>Marchantiopsida</taxon>
        <taxon>Marchantiidae</taxon>
        <taxon>Marchantiales</taxon>
        <taxon>Ricciaceae</taxon>
        <taxon>Riccia</taxon>
    </lineage>
</organism>
<evidence type="ECO:0008006" key="4">
    <source>
        <dbReference type="Google" id="ProtNLM"/>
    </source>
</evidence>
<dbReference type="Gene3D" id="2.100.10.30">
    <property type="entry name" value="Jacalin-like lectin domain"/>
    <property type="match status" value="1"/>
</dbReference>
<dbReference type="PANTHER" id="PTHR31286">
    <property type="entry name" value="GLYCINE-RICH CELL WALL STRUCTURAL PROTEIN 1.8-LIKE"/>
    <property type="match status" value="1"/>
</dbReference>
<dbReference type="Proteomes" id="UP001633002">
    <property type="component" value="Unassembled WGS sequence"/>
</dbReference>
<name>A0ABD3HHD4_9MARC</name>
<proteinExistence type="predicted"/>
<dbReference type="SUPFAM" id="SSF51101">
    <property type="entry name" value="Mannose-binding lectins"/>
    <property type="match status" value="1"/>
</dbReference>
<evidence type="ECO:0000313" key="3">
    <source>
        <dbReference type="Proteomes" id="UP001633002"/>
    </source>
</evidence>
<feature type="region of interest" description="Disordered" evidence="1">
    <location>
        <begin position="362"/>
        <end position="406"/>
    </location>
</feature>
<dbReference type="EMBL" id="JBJQOH010000004">
    <property type="protein sequence ID" value="KAL3689525.1"/>
    <property type="molecule type" value="Genomic_DNA"/>
</dbReference>
<protein>
    <recommendedName>
        <fullName evidence="4">DUF4283 domain-containing protein</fullName>
    </recommendedName>
</protein>
<dbReference type="PANTHER" id="PTHR31286:SF180">
    <property type="entry name" value="OS10G0362600 PROTEIN"/>
    <property type="match status" value="1"/>
</dbReference>
<reference evidence="2 3" key="1">
    <citation type="submission" date="2024-09" db="EMBL/GenBank/DDBJ databases">
        <title>Chromosome-scale assembly of Riccia sorocarpa.</title>
        <authorList>
            <person name="Paukszto L."/>
        </authorList>
    </citation>
    <scope>NUCLEOTIDE SEQUENCE [LARGE SCALE GENOMIC DNA]</scope>
    <source>
        <strain evidence="2">LP-2024</strain>
        <tissue evidence="2">Aerial parts of the thallus</tissue>
    </source>
</reference>
<dbReference type="InterPro" id="IPR040256">
    <property type="entry name" value="At4g02000-like"/>
</dbReference>
<gene>
    <name evidence="2" type="ORF">R1sor_015834</name>
</gene>